<evidence type="ECO:0000256" key="7">
    <source>
        <dbReference type="SAM" id="Phobius"/>
    </source>
</evidence>
<dbReference type="Gene3D" id="1.10.3730.20">
    <property type="match status" value="1"/>
</dbReference>
<dbReference type="InterPro" id="IPR037185">
    <property type="entry name" value="EmrE-like"/>
</dbReference>
<comment type="subcellular location">
    <subcellularLocation>
        <location evidence="1">Cell membrane</location>
        <topology evidence="1">Multi-pass membrane protein</topology>
    </subcellularLocation>
</comment>
<dbReference type="Pfam" id="PF00892">
    <property type="entry name" value="EamA"/>
    <property type="match status" value="2"/>
</dbReference>
<organism evidence="9">
    <name type="scientific">uncultured Synechococcales cyanobacterium</name>
    <dbReference type="NCBI Taxonomy" id="1936017"/>
    <lineage>
        <taxon>Bacteria</taxon>
        <taxon>Bacillati</taxon>
        <taxon>Cyanobacteriota</taxon>
        <taxon>Cyanophyceae</taxon>
        <taxon>Synechococcales</taxon>
        <taxon>environmental samples</taxon>
    </lineage>
</organism>
<feature type="transmembrane region" description="Helical" evidence="7">
    <location>
        <begin position="253"/>
        <end position="273"/>
    </location>
</feature>
<dbReference type="PANTHER" id="PTHR42920">
    <property type="entry name" value="OS03G0707200 PROTEIN-RELATED"/>
    <property type="match status" value="1"/>
</dbReference>
<dbReference type="SUPFAM" id="SSF103481">
    <property type="entry name" value="Multidrug resistance efflux transporter EmrE"/>
    <property type="match status" value="2"/>
</dbReference>
<keyword evidence="4 7" id="KW-0812">Transmembrane</keyword>
<dbReference type="PANTHER" id="PTHR42920:SF11">
    <property type="entry name" value="INNER MEMBRANE PROTEIN YTFF"/>
    <property type="match status" value="1"/>
</dbReference>
<dbReference type="GO" id="GO:0005886">
    <property type="term" value="C:plasma membrane"/>
    <property type="evidence" value="ECO:0007669"/>
    <property type="project" value="UniProtKB-SubCell"/>
</dbReference>
<keyword evidence="3" id="KW-1003">Cell membrane</keyword>
<comment type="similarity">
    <text evidence="2">Belongs to the EamA transporter family.</text>
</comment>
<gene>
    <name evidence="9" type="ORF">AVDCRST_MAG81-4491</name>
</gene>
<feature type="transmembrane region" description="Helical" evidence="7">
    <location>
        <begin position="228"/>
        <end position="246"/>
    </location>
</feature>
<sequence length="308" mass="33144">MPKTSTPETATRGSQPTLGLVAVIFAVILWAVASNVISSLFVAGVNPFELAVSGMVIATFGLAVVNSFRIKPEAKVMSQQQFILGLLFAGLTGVNYLAIARLPVAVAILLLFTSPIMVVLWTALTTRRMPSRSVLAAVLLLIFGVVLVSKVLESNLSQFNGLGVLIGLLSAVFFTAYNLQSERVGRSDEPLGVMLKTFAISSLFWLAYQVTQGVPMTLLESENVGKVIYIGIAGNLLPYSLFFWGIQRIRAERAVIIATLEPVIAAALAWLWFGQTLTSLQLIGGILIILAVTVLQLINNRPLAGIMR</sequence>
<feature type="transmembrane region" description="Helical" evidence="7">
    <location>
        <begin position="158"/>
        <end position="179"/>
    </location>
</feature>
<feature type="transmembrane region" description="Helical" evidence="7">
    <location>
        <begin position="133"/>
        <end position="152"/>
    </location>
</feature>
<name>A0A6J4VTR9_9CYAN</name>
<feature type="domain" description="EamA" evidence="8">
    <location>
        <begin position="18"/>
        <end position="149"/>
    </location>
</feature>
<evidence type="ECO:0000256" key="1">
    <source>
        <dbReference type="ARBA" id="ARBA00004651"/>
    </source>
</evidence>
<protein>
    <recommendedName>
        <fullName evidence="8">EamA domain-containing protein</fullName>
    </recommendedName>
</protein>
<evidence type="ECO:0000256" key="3">
    <source>
        <dbReference type="ARBA" id="ARBA00022475"/>
    </source>
</evidence>
<evidence type="ECO:0000256" key="2">
    <source>
        <dbReference type="ARBA" id="ARBA00007362"/>
    </source>
</evidence>
<reference evidence="9" key="1">
    <citation type="submission" date="2020-02" db="EMBL/GenBank/DDBJ databases">
        <authorList>
            <person name="Meier V. D."/>
        </authorList>
    </citation>
    <scope>NUCLEOTIDE SEQUENCE</scope>
    <source>
        <strain evidence="9">AVDCRST_MAG81</strain>
    </source>
</reference>
<feature type="transmembrane region" description="Helical" evidence="7">
    <location>
        <begin position="82"/>
        <end position="99"/>
    </location>
</feature>
<keyword evidence="5 7" id="KW-1133">Transmembrane helix</keyword>
<dbReference type="EMBL" id="CADCWO010000232">
    <property type="protein sequence ID" value="CAA9588801.1"/>
    <property type="molecule type" value="Genomic_DNA"/>
</dbReference>
<feature type="transmembrane region" description="Helical" evidence="7">
    <location>
        <begin position="20"/>
        <end position="44"/>
    </location>
</feature>
<proteinExistence type="inferred from homology"/>
<feature type="domain" description="EamA" evidence="8">
    <location>
        <begin position="162"/>
        <end position="295"/>
    </location>
</feature>
<evidence type="ECO:0000256" key="6">
    <source>
        <dbReference type="ARBA" id="ARBA00023136"/>
    </source>
</evidence>
<dbReference type="InterPro" id="IPR051258">
    <property type="entry name" value="Diverse_Substrate_Transporter"/>
</dbReference>
<feature type="transmembrane region" description="Helical" evidence="7">
    <location>
        <begin position="191"/>
        <end position="208"/>
    </location>
</feature>
<evidence type="ECO:0000256" key="4">
    <source>
        <dbReference type="ARBA" id="ARBA00022692"/>
    </source>
</evidence>
<feature type="transmembrane region" description="Helical" evidence="7">
    <location>
        <begin position="279"/>
        <end position="298"/>
    </location>
</feature>
<keyword evidence="6 7" id="KW-0472">Membrane</keyword>
<feature type="transmembrane region" description="Helical" evidence="7">
    <location>
        <begin position="50"/>
        <end position="70"/>
    </location>
</feature>
<dbReference type="InterPro" id="IPR000620">
    <property type="entry name" value="EamA_dom"/>
</dbReference>
<accession>A0A6J4VTR9</accession>
<evidence type="ECO:0000256" key="5">
    <source>
        <dbReference type="ARBA" id="ARBA00022989"/>
    </source>
</evidence>
<feature type="transmembrane region" description="Helical" evidence="7">
    <location>
        <begin position="105"/>
        <end position="124"/>
    </location>
</feature>
<evidence type="ECO:0000313" key="9">
    <source>
        <dbReference type="EMBL" id="CAA9588801.1"/>
    </source>
</evidence>
<dbReference type="AlphaFoldDB" id="A0A6J4VTR9"/>
<evidence type="ECO:0000259" key="8">
    <source>
        <dbReference type="Pfam" id="PF00892"/>
    </source>
</evidence>